<dbReference type="RefSeq" id="WP_078923701.1">
    <property type="nucleotide sequence ID" value="NZ_FUYB01000020.1"/>
</dbReference>
<evidence type="ECO:0000313" key="2">
    <source>
        <dbReference type="Proteomes" id="UP000190460"/>
    </source>
</evidence>
<accession>A0A1T4XQ96</accession>
<dbReference type="OrthoDB" id="7852032at2"/>
<dbReference type="Pfam" id="PF11185">
    <property type="entry name" value="DUF2971"/>
    <property type="match status" value="1"/>
</dbReference>
<proteinExistence type="predicted"/>
<gene>
    <name evidence="1" type="ORF">SAMN02745130_03259</name>
</gene>
<dbReference type="InterPro" id="IPR021352">
    <property type="entry name" value="DUF2971"/>
</dbReference>
<dbReference type="EMBL" id="FUYB01000020">
    <property type="protein sequence ID" value="SKA91308.1"/>
    <property type="molecule type" value="Genomic_DNA"/>
</dbReference>
<keyword evidence="2" id="KW-1185">Reference proteome</keyword>
<name>A0A1T4XQ96_9GAMM</name>
<protein>
    <recommendedName>
        <fullName evidence="3">DUF2971 domain-containing protein</fullName>
    </recommendedName>
</protein>
<evidence type="ECO:0000313" key="1">
    <source>
        <dbReference type="EMBL" id="SKA91308.1"/>
    </source>
</evidence>
<sequence>MERDLYRFVSFFELYDLFTKSQLKMSRLSLMSDKNEGLGDVLKFQESIAYSWDVRKQEKFIEFHESVKGRTYISSWTSEPDLMAMWLLYSQDSSSIRIKTKQTKLRKVLHDFWENNYWTKHIDSKEGTIQLDGIATVDNVDYISFEEISNKIKEKYKQYYKMIEDNVKESGSFFPSAEIQEHMQKTVIESNFGTILKDKAYSHEKEVRAFFSVCLRNKITREEYKELVSKDNMSAIFGTATSDYPTPDKLPNIIKIPIESDFVESICFDPRMPTYKKDVYLDLFSPHLKTIEIEESFVFGYKPEKHKFSVDD</sequence>
<dbReference type="AlphaFoldDB" id="A0A1T4XQ96"/>
<organism evidence="1 2">
    <name type="scientific">Thiothrix eikelboomii</name>
    <dbReference type="NCBI Taxonomy" id="92487"/>
    <lineage>
        <taxon>Bacteria</taxon>
        <taxon>Pseudomonadati</taxon>
        <taxon>Pseudomonadota</taxon>
        <taxon>Gammaproteobacteria</taxon>
        <taxon>Thiotrichales</taxon>
        <taxon>Thiotrichaceae</taxon>
        <taxon>Thiothrix</taxon>
    </lineage>
</organism>
<reference evidence="1 2" key="1">
    <citation type="submission" date="2017-02" db="EMBL/GenBank/DDBJ databases">
        <authorList>
            <person name="Peterson S.W."/>
        </authorList>
    </citation>
    <scope>NUCLEOTIDE SEQUENCE [LARGE SCALE GENOMIC DNA]</scope>
    <source>
        <strain evidence="1 2">ATCC 49788</strain>
    </source>
</reference>
<evidence type="ECO:0008006" key="3">
    <source>
        <dbReference type="Google" id="ProtNLM"/>
    </source>
</evidence>
<dbReference type="Proteomes" id="UP000190460">
    <property type="component" value="Unassembled WGS sequence"/>
</dbReference>